<evidence type="ECO:0000313" key="5">
    <source>
        <dbReference type="Proteomes" id="UP000008141"/>
    </source>
</evidence>
<feature type="compositionally biased region" description="Low complexity" evidence="1">
    <location>
        <begin position="66"/>
        <end position="85"/>
    </location>
</feature>
<feature type="compositionally biased region" description="Low complexity" evidence="1">
    <location>
        <begin position="285"/>
        <end position="324"/>
    </location>
</feature>
<gene>
    <name evidence="4" type="ORF">CHLNCDRAFT_59486</name>
</gene>
<feature type="region of interest" description="Disordered" evidence="1">
    <location>
        <begin position="555"/>
        <end position="582"/>
    </location>
</feature>
<proteinExistence type="predicted"/>
<evidence type="ECO:0000259" key="2">
    <source>
        <dbReference type="Pfam" id="PF09103"/>
    </source>
</evidence>
<dbReference type="InterPro" id="IPR036315">
    <property type="entry name" value="BRCA2_hlx_sf"/>
</dbReference>
<dbReference type="GO" id="GO:0000724">
    <property type="term" value="P:double-strand break repair via homologous recombination"/>
    <property type="evidence" value="ECO:0007669"/>
    <property type="project" value="InterPro"/>
</dbReference>
<dbReference type="InterPro" id="IPR015187">
    <property type="entry name" value="BRCA2_OB_1"/>
</dbReference>
<feature type="compositionally biased region" description="Low complexity" evidence="1">
    <location>
        <begin position="357"/>
        <end position="372"/>
    </location>
</feature>
<dbReference type="AlphaFoldDB" id="E1ZU95"/>
<feature type="region of interest" description="Disordered" evidence="1">
    <location>
        <begin position="285"/>
        <end position="372"/>
    </location>
</feature>
<evidence type="ECO:0000313" key="4">
    <source>
        <dbReference type="EMBL" id="EFN50600.1"/>
    </source>
</evidence>
<dbReference type="eggNOG" id="KOG4751">
    <property type="taxonomic scope" value="Eukaryota"/>
</dbReference>
<dbReference type="SUPFAM" id="SSF81872">
    <property type="entry name" value="BRCA2 helical domain"/>
    <property type="match status" value="1"/>
</dbReference>
<dbReference type="GO" id="GO:0006355">
    <property type="term" value="P:regulation of DNA-templated transcription"/>
    <property type="evidence" value="ECO:0007669"/>
    <property type="project" value="TreeGrafter"/>
</dbReference>
<reference evidence="4 5" key="1">
    <citation type="journal article" date="2010" name="Plant Cell">
        <title>The Chlorella variabilis NC64A genome reveals adaptation to photosymbiosis, coevolution with viruses, and cryptic sex.</title>
        <authorList>
            <person name="Blanc G."/>
            <person name="Duncan G."/>
            <person name="Agarkova I."/>
            <person name="Borodovsky M."/>
            <person name="Gurnon J."/>
            <person name="Kuo A."/>
            <person name="Lindquist E."/>
            <person name="Lucas S."/>
            <person name="Pangilinan J."/>
            <person name="Polle J."/>
            <person name="Salamov A."/>
            <person name="Terry A."/>
            <person name="Yamada T."/>
            <person name="Dunigan D.D."/>
            <person name="Grigoriev I.V."/>
            <person name="Claverie J.M."/>
            <person name="Van Etten J.L."/>
        </authorList>
    </citation>
    <scope>NUCLEOTIDE SEQUENCE [LARGE SCALE GENOMIC DNA]</scope>
    <source>
        <strain evidence="4 5">NC64A</strain>
    </source>
</reference>
<feature type="region of interest" description="Disordered" evidence="1">
    <location>
        <begin position="1"/>
        <end position="32"/>
    </location>
</feature>
<dbReference type="GeneID" id="17350033"/>
<feature type="domain" description="Breast cancer type 2 susceptibility protein helical" evidence="3">
    <location>
        <begin position="880"/>
        <end position="939"/>
    </location>
</feature>
<dbReference type="Pfam" id="PF09103">
    <property type="entry name" value="BRCA-2_OB1"/>
    <property type="match status" value="1"/>
</dbReference>
<dbReference type="InParanoid" id="E1ZU95"/>
<dbReference type="STRING" id="554065.E1ZU95"/>
<feature type="region of interest" description="Disordered" evidence="1">
    <location>
        <begin position="824"/>
        <end position="875"/>
    </location>
</feature>
<feature type="compositionally biased region" description="Pro residues" evidence="1">
    <location>
        <begin position="1"/>
        <end position="16"/>
    </location>
</feature>
<feature type="compositionally biased region" description="Low complexity" evidence="1">
    <location>
        <begin position="633"/>
        <end position="654"/>
    </location>
</feature>
<dbReference type="InterPro" id="IPR012340">
    <property type="entry name" value="NA-bd_OB-fold"/>
</dbReference>
<feature type="region of interest" description="Disordered" evidence="1">
    <location>
        <begin position="54"/>
        <end position="95"/>
    </location>
</feature>
<dbReference type="PANTHER" id="PTHR11289:SF0">
    <property type="entry name" value="BREAST CANCER TYPE 2 SUSCEPTIBILITY PROTEIN"/>
    <property type="match status" value="1"/>
</dbReference>
<feature type="region of interest" description="Disordered" evidence="1">
    <location>
        <begin position="1166"/>
        <end position="1185"/>
    </location>
</feature>
<feature type="region of interest" description="Disordered" evidence="1">
    <location>
        <begin position="670"/>
        <end position="709"/>
    </location>
</feature>
<evidence type="ECO:0000256" key="1">
    <source>
        <dbReference type="SAM" id="MobiDB-lite"/>
    </source>
</evidence>
<protein>
    <recommendedName>
        <fullName evidence="6">BRCA2 OB1 domain-containing protein</fullName>
    </recommendedName>
</protein>
<sequence length="1185" mass="120710">MQPPHSAPPAPAPAPASPATSAVAEDTDEEATTAAAALVRAAFAAVLAGEAGPLQAGPTEAAGGPQQAPQQQQWQQQQQQQQQQQEATSLPGLPQHPPWLLAVQLVARPAEVDWLDPASDPGSIFTLSNVWLDRANAEVRLWNAGGDECCAIQRHKPGATLAASRGRARGGGGGSGSCAATEAATAGVAAWAAANPQCCGCTINSQAIEMLQNDIHPRAIRQEPNQFCHNAGWQVASGEQFRCALNARWSKPMLNTPMNADTFQARQLQAAEAAALRDRQCPLQRQLQQPGGHDPPQQQEHQPQAPPEQQQAAQPAGEAGAAVGEAEDTPMAEAEPMAGETAPLSGSKRGREKGGETAPAATAATAAPAGSSARASSAAASTCAWVHYWPRGGCQGVAAHLKAAQQQYGGDNVAAGQNADAGSQGHEAQQGAACTNQQRPADAHLEEQVQVLGFSTGRGGAVNVSAARLKAAQQQYGGGDEAAGGEADGGSHAAEGEQPGVEIEQPGVGQALLVVEGQEKQQGAQPVAAQVLGFSTGRGGAVKVSAARLKTAQQQYGEGDEAAGGQADGGSHAATGEQPGAGQALVERQEKQQGAQPAAVQVLGFSTGRGGAVNVSAARLKAAQQQFGGGGAENASENEGQQATSAAAAAGESTPLLRKQLLRSRVSLGGSDTPAAAAPAAEGAQTPAAGLPAAAAGGPTGGAATTPASAPQLGKVAALRRLAPGAASTGLLKGKRKAFQLPVAGSSRKFKPPGKTAVSRLGGGGGGGGGELAGAPPHPAVQLHDLQGSILKRLLASSAAAAAGAAAATPPAGPGAEAAARCESVERGGQQEEQQQQQLPLDSTTCSEFRVTDLQEPAVKSGDPTVPAPVADATSEAPAGANSAYATASWVQNQYRWVVWKLARLQLLLAGSGSSAPASLLTAAVVLDELKLRYEREFNRGHRPLLKALLQQDEVASAAMVLMVAAVLLPAPGSGGLVLTDGWYWIRASGDERLTLLARRGCISQGTKLHICGAELASPGPADPLEAAATAVLRIGANSAHPAPAGAKLGRLRQRGVFVPLSRFDEAGGTLPQMLVVVHRIFPRLTCSWFPDGGRSVQTPRQLAALLRSHEGAEERIGAEVMAEVQRREVQQCQEWLRCGKAGSMSHVDRIYATMVVEQAAAGGGGGEAGALGRLNQEDERALQQ</sequence>
<dbReference type="InterPro" id="IPR015252">
    <property type="entry name" value="BRCA2_hlx"/>
</dbReference>
<dbReference type="Gene3D" id="2.40.50.140">
    <property type="entry name" value="Nucleic acid-binding proteins"/>
    <property type="match status" value="1"/>
</dbReference>
<feature type="compositionally biased region" description="Low complexity" evidence="1">
    <location>
        <begin position="674"/>
        <end position="709"/>
    </location>
</feature>
<dbReference type="EMBL" id="GL433933">
    <property type="protein sequence ID" value="EFN50600.1"/>
    <property type="molecule type" value="Genomic_DNA"/>
</dbReference>
<feature type="region of interest" description="Disordered" evidence="1">
    <location>
        <begin position="477"/>
        <end position="497"/>
    </location>
</feature>
<dbReference type="PANTHER" id="PTHR11289">
    <property type="entry name" value="BREAST CANCER TYPE 2 SUSCEPTIBILITY PROTEIN BRCA2"/>
    <property type="match status" value="1"/>
</dbReference>
<feature type="region of interest" description="Disordered" evidence="1">
    <location>
        <begin position="743"/>
        <end position="780"/>
    </location>
</feature>
<organism evidence="5">
    <name type="scientific">Chlorella variabilis</name>
    <name type="common">Green alga</name>
    <dbReference type="NCBI Taxonomy" id="554065"/>
    <lineage>
        <taxon>Eukaryota</taxon>
        <taxon>Viridiplantae</taxon>
        <taxon>Chlorophyta</taxon>
        <taxon>core chlorophytes</taxon>
        <taxon>Trebouxiophyceae</taxon>
        <taxon>Chlorellales</taxon>
        <taxon>Chlorellaceae</taxon>
        <taxon>Chlorella clade</taxon>
        <taxon>Chlorella</taxon>
    </lineage>
</organism>
<feature type="region of interest" description="Disordered" evidence="1">
    <location>
        <begin position="415"/>
        <end position="438"/>
    </location>
</feature>
<dbReference type="KEGG" id="cvr:CHLNCDRAFT_59486"/>
<accession>E1ZU95</accession>
<evidence type="ECO:0008006" key="6">
    <source>
        <dbReference type="Google" id="ProtNLM"/>
    </source>
</evidence>
<feature type="domain" description="BRCA2 OB1" evidence="2">
    <location>
        <begin position="944"/>
        <end position="1051"/>
    </location>
</feature>
<keyword evidence="5" id="KW-1185">Reference proteome</keyword>
<name>E1ZU95_CHLVA</name>
<feature type="compositionally biased region" description="Gly residues" evidence="1">
    <location>
        <begin position="477"/>
        <end position="488"/>
    </location>
</feature>
<feature type="region of interest" description="Disordered" evidence="1">
    <location>
        <begin position="628"/>
        <end position="654"/>
    </location>
</feature>
<dbReference type="SUPFAM" id="SSF50249">
    <property type="entry name" value="Nucleic acid-binding proteins"/>
    <property type="match status" value="1"/>
</dbReference>
<evidence type="ECO:0000259" key="3">
    <source>
        <dbReference type="Pfam" id="PF09169"/>
    </source>
</evidence>
<dbReference type="Proteomes" id="UP000008141">
    <property type="component" value="Unassembled WGS sequence"/>
</dbReference>
<feature type="compositionally biased region" description="Gly residues" evidence="1">
    <location>
        <begin position="761"/>
        <end position="772"/>
    </location>
</feature>
<feature type="compositionally biased region" description="Basic and acidic residues" evidence="1">
    <location>
        <begin position="1176"/>
        <end position="1185"/>
    </location>
</feature>
<dbReference type="RefSeq" id="XP_005842725.1">
    <property type="nucleotide sequence ID" value="XM_005842667.1"/>
</dbReference>
<dbReference type="InterPro" id="IPR015525">
    <property type="entry name" value="BRCA2"/>
</dbReference>
<dbReference type="Pfam" id="PF09169">
    <property type="entry name" value="BRCA-2_helical"/>
    <property type="match status" value="1"/>
</dbReference>
<dbReference type="OrthoDB" id="21095at2759"/>